<dbReference type="NCBIfam" id="TIGR02264">
    <property type="entry name" value="gmx_para_CXXCG"/>
    <property type="match status" value="1"/>
</dbReference>
<gene>
    <name evidence="1" type="ORF">POL68_18020</name>
</gene>
<dbReference type="RefSeq" id="WP_272139781.1">
    <property type="nucleotide sequence ID" value="NZ_JAQNDM010000002.1"/>
</dbReference>
<dbReference type="InterPro" id="IPR011750">
    <property type="entry name" value="Gmx_para_CXXCG"/>
</dbReference>
<protein>
    <submittedName>
        <fullName evidence="1">Double-CXXCG motif protein</fullName>
    </submittedName>
</protein>
<accession>A0ABT5DBE2</accession>
<keyword evidence="2" id="KW-1185">Reference proteome</keyword>
<evidence type="ECO:0000313" key="1">
    <source>
        <dbReference type="EMBL" id="MDC0710379.1"/>
    </source>
</evidence>
<proteinExistence type="predicted"/>
<name>A0ABT5DBE2_9BACT</name>
<evidence type="ECO:0000313" key="2">
    <source>
        <dbReference type="Proteomes" id="UP001221838"/>
    </source>
</evidence>
<sequence>MNYFAIENDPSSGYTGDIEGSHKWGLPGILACPVCQATWGDNSRAYPSVDLTAVSQSAAFEEARAEPIEEYERLCELIRHQLPPGGVLTPGTSLGPLVGRAQGRFGPLTSPYPWWLLVQREALEKLQNEGLRGLKGCRTELRFRQRHPPDLLELELLPMGRLHPDCFPSAYALPCSRCGRLGLSLPKKRFLDVSSVQGPLDVFRLVDFSTVMVCTERFSDACQRLGLGGVTFTPLPGV</sequence>
<dbReference type="EMBL" id="JAQNDM010000002">
    <property type="protein sequence ID" value="MDC0710379.1"/>
    <property type="molecule type" value="Genomic_DNA"/>
</dbReference>
<dbReference type="Pfam" id="PF09535">
    <property type="entry name" value="Gmx_para_CXXCG"/>
    <property type="match status" value="1"/>
</dbReference>
<reference evidence="1 2" key="1">
    <citation type="submission" date="2022-11" db="EMBL/GenBank/DDBJ databases">
        <title>Minimal conservation of predation-associated metabolite biosynthetic gene clusters underscores biosynthetic potential of Myxococcota including descriptions for ten novel species: Archangium lansinium sp. nov., Myxococcus landrumus sp. nov., Nannocystis bai.</title>
        <authorList>
            <person name="Ahearne A."/>
            <person name="Stevens C."/>
            <person name="Dowd S."/>
        </authorList>
    </citation>
    <scope>NUCLEOTIDE SEQUENCE [LARGE SCALE GENOMIC DNA]</scope>
    <source>
        <strain evidence="1 2">NCWAL01</strain>
    </source>
</reference>
<dbReference type="Proteomes" id="UP001221838">
    <property type="component" value="Unassembled WGS sequence"/>
</dbReference>
<organism evidence="1 2">
    <name type="scientific">Stigmatella ashevillensis</name>
    <dbReference type="NCBI Taxonomy" id="2995309"/>
    <lineage>
        <taxon>Bacteria</taxon>
        <taxon>Pseudomonadati</taxon>
        <taxon>Myxococcota</taxon>
        <taxon>Myxococcia</taxon>
        <taxon>Myxococcales</taxon>
        <taxon>Cystobacterineae</taxon>
        <taxon>Archangiaceae</taxon>
        <taxon>Stigmatella</taxon>
    </lineage>
</organism>
<comment type="caution">
    <text evidence="1">The sequence shown here is derived from an EMBL/GenBank/DDBJ whole genome shotgun (WGS) entry which is preliminary data.</text>
</comment>